<dbReference type="InterPro" id="IPR050882">
    <property type="entry name" value="Prepilin_peptidase/N-MTase"/>
</dbReference>
<keyword evidence="6 7" id="KW-0472">Membrane</keyword>
<dbReference type="EMBL" id="MFCR01000003">
    <property type="protein sequence ID" value="OGE19384.1"/>
    <property type="molecule type" value="Genomic_DNA"/>
</dbReference>
<keyword evidence="4 7" id="KW-0812">Transmembrane</keyword>
<feature type="transmembrane region" description="Helical" evidence="7">
    <location>
        <begin position="127"/>
        <end position="150"/>
    </location>
</feature>
<organism evidence="10 11">
    <name type="scientific">Candidatus Daviesbacteria bacterium RIFCSPHIGHO2_01_FULL_41_23</name>
    <dbReference type="NCBI Taxonomy" id="1797764"/>
    <lineage>
        <taxon>Bacteria</taxon>
        <taxon>Candidatus Daviesiibacteriota</taxon>
    </lineage>
</organism>
<evidence type="ECO:0000256" key="6">
    <source>
        <dbReference type="ARBA" id="ARBA00023136"/>
    </source>
</evidence>
<dbReference type="Pfam" id="PF06750">
    <property type="entry name" value="A24_N_bact"/>
    <property type="match status" value="1"/>
</dbReference>
<dbReference type="PANTHER" id="PTHR30487">
    <property type="entry name" value="TYPE 4 PREPILIN-LIKE PROTEINS LEADER PEPTIDE-PROCESSING ENZYME"/>
    <property type="match status" value="1"/>
</dbReference>
<dbReference type="GO" id="GO:0004190">
    <property type="term" value="F:aspartic-type endopeptidase activity"/>
    <property type="evidence" value="ECO:0007669"/>
    <property type="project" value="InterPro"/>
</dbReference>
<feature type="transmembrane region" description="Helical" evidence="7">
    <location>
        <begin position="250"/>
        <end position="283"/>
    </location>
</feature>
<evidence type="ECO:0000256" key="2">
    <source>
        <dbReference type="ARBA" id="ARBA00005801"/>
    </source>
</evidence>
<evidence type="ECO:0000256" key="3">
    <source>
        <dbReference type="ARBA" id="ARBA00022475"/>
    </source>
</evidence>
<dbReference type="PANTHER" id="PTHR30487:SF0">
    <property type="entry name" value="PREPILIN LEADER PEPTIDASE_N-METHYLTRANSFERASE-RELATED"/>
    <property type="match status" value="1"/>
</dbReference>
<feature type="transmembrane region" description="Helical" evidence="7">
    <location>
        <begin position="217"/>
        <end position="238"/>
    </location>
</feature>
<comment type="subcellular location">
    <subcellularLocation>
        <location evidence="1">Cell membrane</location>
        <topology evidence="1">Multi-pass membrane protein</topology>
    </subcellularLocation>
</comment>
<protein>
    <recommendedName>
        <fullName evidence="12">Prepilin peptidase</fullName>
    </recommendedName>
</protein>
<evidence type="ECO:0000256" key="5">
    <source>
        <dbReference type="ARBA" id="ARBA00022989"/>
    </source>
</evidence>
<name>A0A1F5ISM9_9BACT</name>
<evidence type="ECO:0000313" key="10">
    <source>
        <dbReference type="EMBL" id="OGE19384.1"/>
    </source>
</evidence>
<dbReference type="GO" id="GO:0006465">
    <property type="term" value="P:signal peptide processing"/>
    <property type="evidence" value="ECO:0007669"/>
    <property type="project" value="TreeGrafter"/>
</dbReference>
<evidence type="ECO:0000256" key="4">
    <source>
        <dbReference type="ARBA" id="ARBA00022692"/>
    </source>
</evidence>
<evidence type="ECO:0000313" key="11">
    <source>
        <dbReference type="Proteomes" id="UP000176336"/>
    </source>
</evidence>
<comment type="similarity">
    <text evidence="2">Belongs to the peptidase A24 family.</text>
</comment>
<evidence type="ECO:0000256" key="7">
    <source>
        <dbReference type="SAM" id="Phobius"/>
    </source>
</evidence>
<reference evidence="10 11" key="1">
    <citation type="journal article" date="2016" name="Nat. Commun.">
        <title>Thousands of microbial genomes shed light on interconnected biogeochemical processes in an aquifer system.</title>
        <authorList>
            <person name="Anantharaman K."/>
            <person name="Brown C.T."/>
            <person name="Hug L.A."/>
            <person name="Sharon I."/>
            <person name="Castelle C.J."/>
            <person name="Probst A.J."/>
            <person name="Thomas B.C."/>
            <person name="Singh A."/>
            <person name="Wilkins M.J."/>
            <person name="Karaoz U."/>
            <person name="Brodie E.L."/>
            <person name="Williams K.H."/>
            <person name="Hubbard S.S."/>
            <person name="Banfield J.F."/>
        </authorList>
    </citation>
    <scope>NUCLEOTIDE SEQUENCE [LARGE SCALE GENOMIC DNA]</scope>
</reference>
<proteinExistence type="inferred from homology"/>
<dbReference type="Proteomes" id="UP000176336">
    <property type="component" value="Unassembled WGS sequence"/>
</dbReference>
<comment type="caution">
    <text evidence="10">The sequence shown here is derived from an EMBL/GenBank/DDBJ whole genome shotgun (WGS) entry which is preliminary data.</text>
</comment>
<dbReference type="InterPro" id="IPR010627">
    <property type="entry name" value="Prepilin_pept_A24_N"/>
</dbReference>
<dbReference type="AlphaFoldDB" id="A0A1F5ISM9"/>
<feature type="transmembrane region" description="Helical" evidence="7">
    <location>
        <begin position="12"/>
        <end position="31"/>
    </location>
</feature>
<dbReference type="InterPro" id="IPR000045">
    <property type="entry name" value="Prepilin_IV_endopep_pep"/>
</dbReference>
<feature type="transmembrane region" description="Helical" evidence="7">
    <location>
        <begin position="162"/>
        <end position="187"/>
    </location>
</feature>
<feature type="domain" description="Prepilin peptidase A24 N-terminal" evidence="9">
    <location>
        <begin position="18"/>
        <end position="99"/>
    </location>
</feature>
<evidence type="ECO:0000259" key="8">
    <source>
        <dbReference type="Pfam" id="PF01478"/>
    </source>
</evidence>
<evidence type="ECO:0000259" key="9">
    <source>
        <dbReference type="Pfam" id="PF06750"/>
    </source>
</evidence>
<dbReference type="GO" id="GO:0005886">
    <property type="term" value="C:plasma membrane"/>
    <property type="evidence" value="ECO:0007669"/>
    <property type="project" value="UniProtKB-SubCell"/>
</dbReference>
<dbReference type="Gene3D" id="1.20.120.1220">
    <property type="match status" value="1"/>
</dbReference>
<dbReference type="Pfam" id="PF01478">
    <property type="entry name" value="Peptidase_A24"/>
    <property type="match status" value="1"/>
</dbReference>
<evidence type="ECO:0008006" key="12">
    <source>
        <dbReference type="Google" id="ProtNLM"/>
    </source>
</evidence>
<gene>
    <name evidence="10" type="ORF">A2871_00855</name>
</gene>
<keyword evidence="3" id="KW-1003">Cell membrane</keyword>
<feature type="transmembrane region" description="Helical" evidence="7">
    <location>
        <begin position="82"/>
        <end position="101"/>
    </location>
</feature>
<feature type="transmembrane region" description="Helical" evidence="7">
    <location>
        <begin position="295"/>
        <end position="318"/>
    </location>
</feature>
<sequence>MLTEKDSLNLLFTFGGFVLGTILGSFVKALADRSLIQKTFTGRSYCPGCKHSLAWYDLFPVLSYLSTGGKCRYCHKKIDVEYLLVELGMGILVGFLFWQTFKNFQFSILNLQSIFNFQFSKILESQALLVFTFDLIFKIFFIIILAILFLTDLKKMFIPDRIVIPAIWIGITSLLVITLYKIGYLYYSLTQSPLGQKLLPPYSDYFPRHALTASEPFWGSIITGLLIGGFFMSLIIITRGKGMGGGDVKLGAFMGIMLGFPQAIFALVLSFFTGAVFSVILIMVGKKHFGQTIPFGPFLVLGSLIMLFWGGDIINWYLNLGK</sequence>
<evidence type="ECO:0000256" key="1">
    <source>
        <dbReference type="ARBA" id="ARBA00004651"/>
    </source>
</evidence>
<feature type="domain" description="Prepilin type IV endopeptidase peptidase" evidence="8">
    <location>
        <begin position="220"/>
        <end position="278"/>
    </location>
</feature>
<accession>A0A1F5ISM9</accession>
<keyword evidence="5 7" id="KW-1133">Transmembrane helix</keyword>